<evidence type="ECO:0000313" key="1">
    <source>
        <dbReference type="EMBL" id="KAI0085887.1"/>
    </source>
</evidence>
<proteinExistence type="predicted"/>
<dbReference type="EMBL" id="MU274927">
    <property type="protein sequence ID" value="KAI0085887.1"/>
    <property type="molecule type" value="Genomic_DNA"/>
</dbReference>
<gene>
    <name evidence="1" type="ORF">BDY19DRAFT_384451</name>
</gene>
<accession>A0ACB8TUZ0</accession>
<dbReference type="Proteomes" id="UP001055072">
    <property type="component" value="Unassembled WGS sequence"/>
</dbReference>
<keyword evidence="2" id="KW-1185">Reference proteome</keyword>
<sequence>MFSSDFSSDKANPGGEQGIVDSHPAEASPGTLESGFTSSLPFESQYPLTVYTPPVVPRDLASDSFHPPPLPSKSPRRYAQPPLSPDTEPEDGQNAHEGNLEETDDDDEPQDNHPHARGSRFPAMFRTEMSIPTPTASIEAWSPGLTPLHRPPSPPTVQANGSQETWYNTPDLAQVTLHSRNTGRLYEIIGPLSMTGTNKIVYARAPRGGGLVTIKCVHKTENYVGEGVGRVLCLREWSVMKGLTQARVPGVVRMRESWSDFESIYMVRDFYPWSLTSWMGYCDEFLFRRFALLLMFHLGIMHTHGIIHCNINPTSILVDVNGNPFYTSFRAAEKLPITRPFPYTKLDSQIGYLAPELVNAGDIEEIHQAADVWALGIVLLELYWGMQEKGVFRDPKKTTRDVENDILRTDIMALPEMEALRRRDGSLQRIWLGIRITWNVQRCFRLA</sequence>
<organism evidence="1 2">
    <name type="scientific">Irpex rosettiformis</name>
    <dbReference type="NCBI Taxonomy" id="378272"/>
    <lineage>
        <taxon>Eukaryota</taxon>
        <taxon>Fungi</taxon>
        <taxon>Dikarya</taxon>
        <taxon>Basidiomycota</taxon>
        <taxon>Agaricomycotina</taxon>
        <taxon>Agaricomycetes</taxon>
        <taxon>Polyporales</taxon>
        <taxon>Irpicaceae</taxon>
        <taxon>Irpex</taxon>
    </lineage>
</organism>
<evidence type="ECO:0000313" key="2">
    <source>
        <dbReference type="Proteomes" id="UP001055072"/>
    </source>
</evidence>
<reference evidence="1" key="1">
    <citation type="journal article" date="2021" name="Environ. Microbiol.">
        <title>Gene family expansions and transcriptome signatures uncover fungal adaptations to wood decay.</title>
        <authorList>
            <person name="Hage H."/>
            <person name="Miyauchi S."/>
            <person name="Viragh M."/>
            <person name="Drula E."/>
            <person name="Min B."/>
            <person name="Chaduli D."/>
            <person name="Navarro D."/>
            <person name="Favel A."/>
            <person name="Norest M."/>
            <person name="Lesage-Meessen L."/>
            <person name="Balint B."/>
            <person name="Merenyi Z."/>
            <person name="de Eugenio L."/>
            <person name="Morin E."/>
            <person name="Martinez A.T."/>
            <person name="Baldrian P."/>
            <person name="Stursova M."/>
            <person name="Martinez M.J."/>
            <person name="Novotny C."/>
            <person name="Magnuson J.K."/>
            <person name="Spatafora J.W."/>
            <person name="Maurice S."/>
            <person name="Pangilinan J."/>
            <person name="Andreopoulos W."/>
            <person name="LaButti K."/>
            <person name="Hundley H."/>
            <person name="Na H."/>
            <person name="Kuo A."/>
            <person name="Barry K."/>
            <person name="Lipzen A."/>
            <person name="Henrissat B."/>
            <person name="Riley R."/>
            <person name="Ahrendt S."/>
            <person name="Nagy L.G."/>
            <person name="Grigoriev I.V."/>
            <person name="Martin F."/>
            <person name="Rosso M.N."/>
        </authorList>
    </citation>
    <scope>NUCLEOTIDE SEQUENCE</scope>
    <source>
        <strain evidence="1">CBS 384.51</strain>
    </source>
</reference>
<comment type="caution">
    <text evidence="1">The sequence shown here is derived from an EMBL/GenBank/DDBJ whole genome shotgun (WGS) entry which is preliminary data.</text>
</comment>
<protein>
    <submittedName>
        <fullName evidence="1">Kinase-like domain-containing protein</fullName>
    </submittedName>
</protein>
<name>A0ACB8TUZ0_9APHY</name>